<evidence type="ECO:0000313" key="3">
    <source>
        <dbReference type="Proteomes" id="UP001525961"/>
    </source>
</evidence>
<dbReference type="InterPro" id="IPR003959">
    <property type="entry name" value="ATPase_AAA_core"/>
</dbReference>
<dbReference type="PANTHER" id="PTHR43581">
    <property type="entry name" value="ATP/GTP PHOSPHATASE"/>
    <property type="match status" value="1"/>
</dbReference>
<dbReference type="SUPFAM" id="SSF52540">
    <property type="entry name" value="P-loop containing nucleoside triphosphate hydrolases"/>
    <property type="match status" value="1"/>
</dbReference>
<dbReference type="EMBL" id="JAMXFA010000002">
    <property type="protein sequence ID" value="MCT7976544.1"/>
    <property type="molecule type" value="Genomic_DNA"/>
</dbReference>
<dbReference type="Pfam" id="PF13304">
    <property type="entry name" value="AAA_21"/>
    <property type="match status" value="1"/>
</dbReference>
<dbReference type="RefSeq" id="WP_261234359.1">
    <property type="nucleotide sequence ID" value="NZ_JAMXFA010000002.1"/>
</dbReference>
<protein>
    <submittedName>
        <fullName evidence="2">AAA family ATPase</fullName>
    </submittedName>
</protein>
<dbReference type="PANTHER" id="PTHR43581:SF4">
    <property type="entry name" value="ATP_GTP PHOSPHATASE"/>
    <property type="match status" value="1"/>
</dbReference>
<dbReference type="InterPro" id="IPR041685">
    <property type="entry name" value="AAA_GajA/Old/RecF-like"/>
</dbReference>
<name>A0ABT2N3U1_9CYAN</name>
<dbReference type="InterPro" id="IPR051396">
    <property type="entry name" value="Bact_Antivir_Def_Nuclease"/>
</dbReference>
<feature type="domain" description="AAA+ ATPase" evidence="1">
    <location>
        <begin position="21"/>
        <end position="367"/>
    </location>
</feature>
<reference evidence="2 3" key="1">
    <citation type="journal article" date="2022" name="Front. Microbiol.">
        <title>High genomic differentiation and limited gene flow indicate recent cryptic speciation within the genus Laspinema (cyanobacteria).</title>
        <authorList>
            <person name="Stanojkovic A."/>
            <person name="Skoupy S."/>
            <person name="Skaloud P."/>
            <person name="Dvorak P."/>
        </authorList>
    </citation>
    <scope>NUCLEOTIDE SEQUENCE [LARGE SCALE GENOMIC DNA]</scope>
    <source>
        <strain evidence="2 3">D3b</strain>
    </source>
</reference>
<proteinExistence type="predicted"/>
<dbReference type="SMART" id="SM00382">
    <property type="entry name" value="AAA"/>
    <property type="match status" value="1"/>
</dbReference>
<keyword evidence="3" id="KW-1185">Reference proteome</keyword>
<evidence type="ECO:0000313" key="2">
    <source>
        <dbReference type="EMBL" id="MCT7976544.1"/>
    </source>
</evidence>
<dbReference type="Proteomes" id="UP001525961">
    <property type="component" value="Unassembled WGS sequence"/>
</dbReference>
<dbReference type="Gene3D" id="3.40.50.300">
    <property type="entry name" value="P-loop containing nucleotide triphosphate hydrolases"/>
    <property type="match status" value="2"/>
</dbReference>
<accession>A0ABT2N3U1</accession>
<sequence length="387" mass="43670">MFKTIAIENFRGFQSFKLENLGRINLLVGENNSGKTSILEAVEVLCSRGTVETLIKVMNRRGEYLEGEEDGLNQRERVFEIRHLFYGHEIEPNRVFSISGTTEDSTETLSGLVRFKNGPRDPEPPGGYQAYPLNDLALLDKLALLIDEGNELEFQLKWHRAQESEQRKISLLFSGGLPVNSIHYETSRLSDSGPPKSRLQFVNSSSLTKEKMIDLFEKIVLNPEEKLVQEALQIVEPRIERIASVRSRINRNSDSRGGFVVRLSDSDRRIPIGSMGDGIWRILGIALATICAEGGVLLIDEIDTGLHFTALSKMWEMIWKTAIRLNVQVFATTHNSDCWMSLATIANQESSAKHGIRIHRIERGKNTSVVFTDREIVVAAERGFEVR</sequence>
<gene>
    <name evidence="2" type="ORF">NG792_02240</name>
</gene>
<organism evidence="2 3">
    <name type="scientific">Laspinema olomoucense D3b</name>
    <dbReference type="NCBI Taxonomy" id="2953688"/>
    <lineage>
        <taxon>Bacteria</taxon>
        <taxon>Bacillati</taxon>
        <taxon>Cyanobacteriota</taxon>
        <taxon>Cyanophyceae</taxon>
        <taxon>Oscillatoriophycideae</taxon>
        <taxon>Oscillatoriales</taxon>
        <taxon>Laspinemataceae</taxon>
        <taxon>Laspinema</taxon>
        <taxon>Laspinema olomoucense</taxon>
    </lineage>
</organism>
<dbReference type="InterPro" id="IPR003593">
    <property type="entry name" value="AAA+_ATPase"/>
</dbReference>
<evidence type="ECO:0000259" key="1">
    <source>
        <dbReference type="SMART" id="SM00382"/>
    </source>
</evidence>
<dbReference type="Pfam" id="PF13175">
    <property type="entry name" value="AAA_15"/>
    <property type="match status" value="1"/>
</dbReference>
<comment type="caution">
    <text evidence="2">The sequence shown here is derived from an EMBL/GenBank/DDBJ whole genome shotgun (WGS) entry which is preliminary data.</text>
</comment>
<dbReference type="InterPro" id="IPR027417">
    <property type="entry name" value="P-loop_NTPase"/>
</dbReference>